<dbReference type="RefSeq" id="WP_223792074.1">
    <property type="nucleotide sequence ID" value="NZ_JAIOUQ010000013.1"/>
</dbReference>
<protein>
    <submittedName>
        <fullName evidence="3">Cadherin-like domain-containing protein</fullName>
    </submittedName>
</protein>
<keyword evidence="2" id="KW-0812">Transmembrane</keyword>
<name>A0A8T5US61_9EURY</name>
<sequence length="488" mass="53832">MISRKIKILVMFVVFLVVSLTPASATIMGQATGNNNVKYPTENKELTKKQLKESITNYQNKIEQITEGIKDDSNKLNVKMEELKDIPKWRILRLLKKANEVEKVAKDLEDKNQNLKTTTKNLNDAQTILDGVESTESTDDGDAFINARDMADKLQSRLNTSFDFNAYNGALNVSDVVQYKTDNGYYRYVTVNNITENNIILEGKDHHMLTLTKDKANSKILYKLKPSSAINSSNIVAAAYDIQKDNIKQQFEDAQDKSNQSRRFHITGLTLTITGGFLIAAWVISSFCVALVCSLGALLVMFKIGMVTSLVAASCIATGVTLSELSKSYEKDAKAKENTANKDLDDLTSFMTGVNMHAPVANNMSLNTTMNKNLTDVLNATDADGDKLNASAVSEPSNGNLTINGNKFVYTPAQDFVGNDTFNYLVIDNTGLRSNIVTVNIQVFEEKVTVNNTTITVNKTKISNKDTGTFLNLLNTIAPLFSSVTKQV</sequence>
<dbReference type="Proteomes" id="UP000825933">
    <property type="component" value="Unassembled WGS sequence"/>
</dbReference>
<evidence type="ECO:0000313" key="4">
    <source>
        <dbReference type="Proteomes" id="UP000825933"/>
    </source>
</evidence>
<keyword evidence="2" id="KW-0472">Membrane</keyword>
<keyword evidence="2" id="KW-1133">Transmembrane helix</keyword>
<dbReference type="EMBL" id="JAIOUQ010000013">
    <property type="protein sequence ID" value="MBZ2166524.1"/>
    <property type="molecule type" value="Genomic_DNA"/>
</dbReference>
<dbReference type="AlphaFoldDB" id="A0A8T5US61"/>
<evidence type="ECO:0000256" key="1">
    <source>
        <dbReference type="SAM" id="Coils"/>
    </source>
</evidence>
<dbReference type="Pfam" id="PF17963">
    <property type="entry name" value="Big_9"/>
    <property type="match status" value="1"/>
</dbReference>
<evidence type="ECO:0000256" key="2">
    <source>
        <dbReference type="SAM" id="Phobius"/>
    </source>
</evidence>
<feature type="coiled-coil region" evidence="1">
    <location>
        <begin position="41"/>
        <end position="128"/>
    </location>
</feature>
<dbReference type="Gene3D" id="2.60.40.2810">
    <property type="match status" value="1"/>
</dbReference>
<keyword evidence="4" id="KW-1185">Reference proteome</keyword>
<reference evidence="4" key="1">
    <citation type="journal article" date="2022" name="Microbiol. Resour. Announc.">
        <title>Draft Genome Sequence of a Methanogenic Archaeon from West Spitsbergen Permafrost.</title>
        <authorList>
            <person name="Trubitsyn V."/>
            <person name="Rivkina E."/>
            <person name="Shcherbakova V."/>
        </authorList>
    </citation>
    <scope>NUCLEOTIDE SEQUENCE [LARGE SCALE GENOMIC DNA]</scope>
    <source>
        <strain evidence="4">VT</strain>
    </source>
</reference>
<evidence type="ECO:0000313" key="3">
    <source>
        <dbReference type="EMBL" id="MBZ2166524.1"/>
    </source>
</evidence>
<keyword evidence="1" id="KW-0175">Coiled coil</keyword>
<feature type="transmembrane region" description="Helical" evidence="2">
    <location>
        <begin position="277"/>
        <end position="302"/>
    </location>
</feature>
<comment type="caution">
    <text evidence="3">The sequence shown here is derived from an EMBL/GenBank/DDBJ whole genome shotgun (WGS) entry which is preliminary data.</text>
</comment>
<organism evidence="3 4">
    <name type="scientific">Methanobacterium spitsbergense</name>
    <dbReference type="NCBI Taxonomy" id="2874285"/>
    <lineage>
        <taxon>Archaea</taxon>
        <taxon>Methanobacteriati</taxon>
        <taxon>Methanobacteriota</taxon>
        <taxon>Methanomada group</taxon>
        <taxon>Methanobacteria</taxon>
        <taxon>Methanobacteriales</taxon>
        <taxon>Methanobacteriaceae</taxon>
        <taxon>Methanobacterium</taxon>
    </lineage>
</organism>
<gene>
    <name evidence="3" type="ORF">K8N75_10800</name>
</gene>
<proteinExistence type="predicted"/>
<accession>A0A8T5US61</accession>